<evidence type="ECO:0000256" key="1">
    <source>
        <dbReference type="SAM" id="MobiDB-lite"/>
    </source>
</evidence>
<reference evidence="2" key="1">
    <citation type="submission" date="2023-03" db="EMBL/GenBank/DDBJ databases">
        <title>Massive genome expansion in bonnet fungi (Mycena s.s.) driven by repeated elements and novel gene families across ecological guilds.</title>
        <authorList>
            <consortium name="Lawrence Berkeley National Laboratory"/>
            <person name="Harder C.B."/>
            <person name="Miyauchi S."/>
            <person name="Viragh M."/>
            <person name="Kuo A."/>
            <person name="Thoen E."/>
            <person name="Andreopoulos B."/>
            <person name="Lu D."/>
            <person name="Skrede I."/>
            <person name="Drula E."/>
            <person name="Henrissat B."/>
            <person name="Morin E."/>
            <person name="Kohler A."/>
            <person name="Barry K."/>
            <person name="LaButti K."/>
            <person name="Morin E."/>
            <person name="Salamov A."/>
            <person name="Lipzen A."/>
            <person name="Mereny Z."/>
            <person name="Hegedus B."/>
            <person name="Baldrian P."/>
            <person name="Stursova M."/>
            <person name="Weitz H."/>
            <person name="Taylor A."/>
            <person name="Grigoriev I.V."/>
            <person name="Nagy L.G."/>
            <person name="Martin F."/>
            <person name="Kauserud H."/>
        </authorList>
    </citation>
    <scope>NUCLEOTIDE SEQUENCE</scope>
    <source>
        <strain evidence="2">CBHHK002</strain>
    </source>
</reference>
<feature type="region of interest" description="Disordered" evidence="1">
    <location>
        <begin position="120"/>
        <end position="153"/>
    </location>
</feature>
<accession>A0AAD7ATQ6</accession>
<protein>
    <submittedName>
        <fullName evidence="2">Uncharacterized protein</fullName>
    </submittedName>
</protein>
<dbReference type="AlphaFoldDB" id="A0AAD7ATQ6"/>
<keyword evidence="3" id="KW-1185">Reference proteome</keyword>
<evidence type="ECO:0000313" key="2">
    <source>
        <dbReference type="EMBL" id="KAJ7367743.1"/>
    </source>
</evidence>
<name>A0AAD7ATQ6_9AGAR</name>
<proteinExistence type="predicted"/>
<organism evidence="2 3">
    <name type="scientific">Mycena albidolilacea</name>
    <dbReference type="NCBI Taxonomy" id="1033008"/>
    <lineage>
        <taxon>Eukaryota</taxon>
        <taxon>Fungi</taxon>
        <taxon>Dikarya</taxon>
        <taxon>Basidiomycota</taxon>
        <taxon>Agaricomycotina</taxon>
        <taxon>Agaricomycetes</taxon>
        <taxon>Agaricomycetidae</taxon>
        <taxon>Agaricales</taxon>
        <taxon>Marasmiineae</taxon>
        <taxon>Mycenaceae</taxon>
        <taxon>Mycena</taxon>
    </lineage>
</organism>
<gene>
    <name evidence="2" type="ORF">DFH08DRAFT_4628</name>
</gene>
<feature type="region of interest" description="Disordered" evidence="1">
    <location>
        <begin position="1"/>
        <end position="107"/>
    </location>
</feature>
<comment type="caution">
    <text evidence="2">The sequence shown here is derived from an EMBL/GenBank/DDBJ whole genome shotgun (WGS) entry which is preliminary data.</text>
</comment>
<dbReference type="Proteomes" id="UP001218218">
    <property type="component" value="Unassembled WGS sequence"/>
</dbReference>
<dbReference type="EMBL" id="JARIHO010000001">
    <property type="protein sequence ID" value="KAJ7367743.1"/>
    <property type="molecule type" value="Genomic_DNA"/>
</dbReference>
<sequence>MPPKAKGGLQPTVLSLFKKLGKSKKESTNASSSHVSSRASSSTVSSSTTSVSVGAPASVARANPSGANPKKRTHPLEDDEDDAQASYKPVAKKIQTTPPPPDYDVIDISDSDDEVEIVRQPHNIPPSVGDVSIEDSGKKIQTTPPPPDYDVIDISDSDDEVEIVRQPHNIPPSVGDIRPDHVTAIDTPRTLQKPTDVPNADQSNARVIDGDVDMISTVNPGEEVKGEDKEHENERIAQASATISDTISVDDADLDVSVPEPKGAIEVMTPPVFILPFVPEPTIPFAIPSHLKGYFDLLRPLFEGTRQRQLIPEMIEVFEAFEFVGMSYEEFRANPVEACYKFGSLHPELAGIAGLVYVRGFWVPRSIAKEFDKRVRTRDGFNPAHRRKQTNIMKIRGNFAIYGYAGQSTRTAVERERHDSGLLLQHRLTVQEYAEEGARYEMWAMFSTEGKSQRFVDMAEMILQGLLGLDSSINHLFMSETFRFEFAPELAGLPRVATAAGKPKPKLAIIMDDAGTRSKTLERNLRSRDIVGQVFLEADVTVVDINHGHGSNGKTRLKPGEQKQQIAHLREHTCAVVSGIKAMEGMCDLRVLGHSHGEFLCYGEDVRSGVVVDALWADTGAPIRLICCPHLGRGRWCGPFSETHYQEHQAIVASIVLAREFLTPHPTSQTSQSIAMEFLESAPARQALINEAELRDIHSTETWEWLKREVLARLPFELLSWVHSIRPGKLGQNQLHKASKSKKRPICRLARLDLNRKKVFMHVPVNHAKWSKKSVREGEYVQWGMTASHFVAQDSAGEIRMEMPLTAAANLKSLWPTVIAGALYESFPMDVLRKIVDHPERNRTMREIFQMRVPNPATQNAILTLIAQEMPEIQLEKLASYWRLLSWEDEGGDLEAFIPVEQHKNHFQWQRNLSHSQNIVITLPPDAAVAGEFLRPVISEGRLILVDQESQERWSKGIAEVWRDTRRVVGLRRLIGVGLLMGMVNIEELPNDPERNLTSEQVFKLRVPDATVRQTILKMIKRKIPDFRVDRLKPWWRLIRPEDDHPESYVRSRVNRWQREVDKEARASIGCPSIAKGQSLRSVVTNKELRLFNEEGQQVFTKSVDSAWEGTSKEEHWMVAIGLVMGAINPSNFNSLDAWR</sequence>
<feature type="compositionally biased region" description="Low complexity" evidence="1">
    <location>
        <begin position="28"/>
        <end position="60"/>
    </location>
</feature>
<evidence type="ECO:0000313" key="3">
    <source>
        <dbReference type="Proteomes" id="UP001218218"/>
    </source>
</evidence>